<feature type="compositionally biased region" description="Acidic residues" evidence="1">
    <location>
        <begin position="181"/>
        <end position="193"/>
    </location>
</feature>
<organism evidence="2 3">
    <name type="scientific">Bagarius yarrelli</name>
    <name type="common">Goonch</name>
    <name type="synonym">Bagrus yarrelli</name>
    <dbReference type="NCBI Taxonomy" id="175774"/>
    <lineage>
        <taxon>Eukaryota</taxon>
        <taxon>Metazoa</taxon>
        <taxon>Chordata</taxon>
        <taxon>Craniata</taxon>
        <taxon>Vertebrata</taxon>
        <taxon>Euteleostomi</taxon>
        <taxon>Actinopterygii</taxon>
        <taxon>Neopterygii</taxon>
        <taxon>Teleostei</taxon>
        <taxon>Ostariophysi</taxon>
        <taxon>Siluriformes</taxon>
        <taxon>Sisoridae</taxon>
        <taxon>Sisorinae</taxon>
        <taxon>Bagarius</taxon>
    </lineage>
</organism>
<protein>
    <recommendedName>
        <fullName evidence="4">Secretogranin-1</fullName>
    </recommendedName>
</protein>
<evidence type="ECO:0008006" key="4">
    <source>
        <dbReference type="Google" id="ProtNLM"/>
    </source>
</evidence>
<name>A0A556TSN2_BAGYA</name>
<feature type="compositionally biased region" description="Basic and acidic residues" evidence="1">
    <location>
        <begin position="46"/>
        <end position="60"/>
    </location>
</feature>
<feature type="compositionally biased region" description="Basic and acidic residues" evidence="1">
    <location>
        <begin position="17"/>
        <end position="32"/>
    </location>
</feature>
<feature type="compositionally biased region" description="Basic and acidic residues" evidence="1">
    <location>
        <begin position="152"/>
        <end position="164"/>
    </location>
</feature>
<dbReference type="EMBL" id="VCAZ01000016">
    <property type="protein sequence ID" value="TSK58036.1"/>
    <property type="molecule type" value="Genomic_DNA"/>
</dbReference>
<evidence type="ECO:0000256" key="1">
    <source>
        <dbReference type="SAM" id="MobiDB-lite"/>
    </source>
</evidence>
<dbReference type="Proteomes" id="UP000319801">
    <property type="component" value="Unassembled WGS sequence"/>
</dbReference>
<feature type="compositionally biased region" description="Basic and acidic residues" evidence="1">
    <location>
        <begin position="100"/>
        <end position="120"/>
    </location>
</feature>
<dbReference type="OrthoDB" id="9907623at2759"/>
<evidence type="ECO:0000313" key="3">
    <source>
        <dbReference type="Proteomes" id="UP000319801"/>
    </source>
</evidence>
<proteinExistence type="predicted"/>
<comment type="caution">
    <text evidence="2">The sequence shown here is derived from an EMBL/GenBank/DDBJ whole genome shotgun (WGS) entry which is preliminary data.</text>
</comment>
<evidence type="ECO:0000313" key="2">
    <source>
        <dbReference type="EMBL" id="TSK58036.1"/>
    </source>
</evidence>
<gene>
    <name evidence="2" type="ORF">Baya_3684</name>
</gene>
<feature type="region of interest" description="Disordered" evidence="1">
    <location>
        <begin position="292"/>
        <end position="329"/>
    </location>
</feature>
<feature type="compositionally biased region" description="Basic and acidic residues" evidence="1">
    <location>
        <begin position="129"/>
        <end position="143"/>
    </location>
</feature>
<sequence length="329" mass="40296">MESNARAQKIINALLKANEEKHEDLNDERSQEEFPNYYKRHYILTSKERREDPENERSQEEFPNYYKRHYTLTSKEKREDPEDERSQEEFPQKRYSSLSTKEKREYQDDERSQEEFPYYEHKRHLFLSGKEKRENPDYDRSQEEFPSYVYKRYNDEDRGAEKQHWNSLQQNHYKKHHKDDESYDEEMESEEKDSNENNQSYETQEEQNRHHVEAEERKQEKEAELRYLTKKLNEHLLKDGEVYDKRNPWIYREYYHPSWYKKSAEGNKGPIGPIQKLHELANALKYKMSLMSEKETEGEKPYHNQRALSPEELKELEKLASVEQQAQMN</sequence>
<keyword evidence="3" id="KW-1185">Reference proteome</keyword>
<feature type="region of interest" description="Disordered" evidence="1">
    <location>
        <begin position="16"/>
        <end position="221"/>
    </location>
</feature>
<accession>A0A556TSN2</accession>
<dbReference type="AlphaFoldDB" id="A0A556TSN2"/>
<feature type="compositionally biased region" description="Basic and acidic residues" evidence="1">
    <location>
        <begin position="309"/>
        <end position="320"/>
    </location>
</feature>
<feature type="compositionally biased region" description="Basic and acidic residues" evidence="1">
    <location>
        <begin position="206"/>
        <end position="221"/>
    </location>
</feature>
<reference evidence="2 3" key="1">
    <citation type="journal article" date="2019" name="Genome Biol. Evol.">
        <title>Whole-Genome Sequencing of the Giant Devil Catfish, Bagarius yarrelli.</title>
        <authorList>
            <person name="Jiang W."/>
            <person name="Lv Y."/>
            <person name="Cheng L."/>
            <person name="Yang K."/>
            <person name="Chao B."/>
            <person name="Wang X."/>
            <person name="Li Y."/>
            <person name="Pan X."/>
            <person name="You X."/>
            <person name="Zhang Y."/>
            <person name="Yang J."/>
            <person name="Li J."/>
            <person name="Zhang X."/>
            <person name="Liu S."/>
            <person name="Sun C."/>
            <person name="Yang J."/>
            <person name="Shi Q."/>
        </authorList>
    </citation>
    <scope>NUCLEOTIDE SEQUENCE [LARGE SCALE GENOMIC DNA]</scope>
    <source>
        <strain evidence="2">JWS20170419001</strain>
        <tissue evidence="2">Muscle</tissue>
    </source>
</reference>
<feature type="compositionally biased region" description="Basic and acidic residues" evidence="1">
    <location>
        <begin position="292"/>
        <end position="302"/>
    </location>
</feature>